<accession>A0A6B2M3G4</accession>
<evidence type="ECO:0000256" key="1">
    <source>
        <dbReference type="SAM" id="Phobius"/>
    </source>
</evidence>
<dbReference type="Proteomes" id="UP000478417">
    <property type="component" value="Unassembled WGS sequence"/>
</dbReference>
<keyword evidence="1" id="KW-1133">Transmembrane helix</keyword>
<gene>
    <name evidence="2" type="ORF">G0Q06_10875</name>
</gene>
<organism evidence="2 3">
    <name type="scientific">Oceanipulchritudo coccoides</name>
    <dbReference type="NCBI Taxonomy" id="2706888"/>
    <lineage>
        <taxon>Bacteria</taxon>
        <taxon>Pseudomonadati</taxon>
        <taxon>Verrucomicrobiota</taxon>
        <taxon>Opitutia</taxon>
        <taxon>Puniceicoccales</taxon>
        <taxon>Oceanipulchritudinaceae</taxon>
        <taxon>Oceanipulchritudo</taxon>
    </lineage>
</organism>
<name>A0A6B2M3G4_9BACT</name>
<protein>
    <submittedName>
        <fullName evidence="2">Prepilin-type N-terminal cleavage/methylation domain-containing protein</fullName>
    </submittedName>
</protein>
<dbReference type="NCBIfam" id="TIGR02532">
    <property type="entry name" value="IV_pilin_GFxxxE"/>
    <property type="match status" value="1"/>
</dbReference>
<feature type="transmembrane region" description="Helical" evidence="1">
    <location>
        <begin position="20"/>
        <end position="40"/>
    </location>
</feature>
<dbReference type="Pfam" id="PF07963">
    <property type="entry name" value="N_methyl"/>
    <property type="match status" value="1"/>
</dbReference>
<proteinExistence type="predicted"/>
<reference evidence="2 3" key="1">
    <citation type="submission" date="2020-02" db="EMBL/GenBank/DDBJ databases">
        <title>Albibacoteraceae fam. nov., the first described family within the subdivision 4 Verrucomicrobia.</title>
        <authorList>
            <person name="Xi F."/>
        </authorList>
    </citation>
    <scope>NUCLEOTIDE SEQUENCE [LARGE SCALE GENOMIC DNA]</scope>
    <source>
        <strain evidence="2 3">CK1056</strain>
    </source>
</reference>
<dbReference type="InterPro" id="IPR012902">
    <property type="entry name" value="N_methyl_site"/>
</dbReference>
<keyword evidence="3" id="KW-1185">Reference proteome</keyword>
<keyword evidence="1" id="KW-0812">Transmembrane</keyword>
<dbReference type="RefSeq" id="WP_163965798.1">
    <property type="nucleotide sequence ID" value="NZ_JAAGNX010000003.1"/>
</dbReference>
<dbReference type="AlphaFoldDB" id="A0A6B2M3G4"/>
<evidence type="ECO:0000313" key="2">
    <source>
        <dbReference type="EMBL" id="NDV62956.1"/>
    </source>
</evidence>
<dbReference type="EMBL" id="JAAGNX010000003">
    <property type="protein sequence ID" value="NDV62956.1"/>
    <property type="molecule type" value="Genomic_DNA"/>
</dbReference>
<dbReference type="PROSITE" id="PS00409">
    <property type="entry name" value="PROKAR_NTER_METHYL"/>
    <property type="match status" value="1"/>
</dbReference>
<comment type="caution">
    <text evidence="2">The sequence shown here is derived from an EMBL/GenBank/DDBJ whole genome shotgun (WGS) entry which is preliminary data.</text>
</comment>
<sequence>MKTVDKLYTNKTGGFTLVEVIIGSVLMAIVFTASYASYFLGMNLVEDAREELRASQIIQSELERMRTMNWDAINSVAQVTRVIPQGDFIQKFSGDYRAYREIKDIDGQTNLKMVRVFVWWTNAKGLRTYQVFNTIVTKEGLNDYHYRKV</sequence>
<keyword evidence="1" id="KW-0472">Membrane</keyword>
<evidence type="ECO:0000313" key="3">
    <source>
        <dbReference type="Proteomes" id="UP000478417"/>
    </source>
</evidence>